<evidence type="ECO:0000313" key="2">
    <source>
        <dbReference type="EMBL" id="GHI46268.1"/>
    </source>
</evidence>
<dbReference type="Proteomes" id="UP001051844">
    <property type="component" value="Unassembled WGS sequence"/>
</dbReference>
<reference evidence="2" key="1">
    <citation type="submission" date="2022-09" db="EMBL/GenBank/DDBJ databases">
        <title>Whole genome shotgun sequence of Streptomyces albidoflavus NBRC 12854.</title>
        <authorList>
            <person name="Komaki H."/>
            <person name="Tamura T."/>
        </authorList>
    </citation>
    <scope>NUCLEOTIDE SEQUENCE</scope>
    <source>
        <strain evidence="2">NBRC 12854</strain>
    </source>
</reference>
<protein>
    <submittedName>
        <fullName evidence="2">Uncharacterized protein</fullName>
    </submittedName>
</protein>
<feature type="compositionally biased region" description="Basic and acidic residues" evidence="1">
    <location>
        <begin position="51"/>
        <end position="62"/>
    </location>
</feature>
<comment type="caution">
    <text evidence="2">The sequence shown here is derived from an EMBL/GenBank/DDBJ whole genome shotgun (WGS) entry which is preliminary data.</text>
</comment>
<feature type="region of interest" description="Disordered" evidence="1">
    <location>
        <begin position="1"/>
        <end position="126"/>
    </location>
</feature>
<organism evidence="2 3">
    <name type="scientific">Streptomyces albidoflavus</name>
    <dbReference type="NCBI Taxonomy" id="1886"/>
    <lineage>
        <taxon>Bacteria</taxon>
        <taxon>Bacillati</taxon>
        <taxon>Actinomycetota</taxon>
        <taxon>Actinomycetes</taxon>
        <taxon>Kitasatosporales</taxon>
        <taxon>Streptomycetaceae</taxon>
        <taxon>Streptomyces</taxon>
        <taxon>Streptomyces albidoflavus group</taxon>
    </lineage>
</organism>
<feature type="compositionally biased region" description="Pro residues" evidence="1">
    <location>
        <begin position="39"/>
        <end position="48"/>
    </location>
</feature>
<evidence type="ECO:0000256" key="1">
    <source>
        <dbReference type="SAM" id="MobiDB-lite"/>
    </source>
</evidence>
<dbReference type="EMBL" id="BNDZ01000005">
    <property type="protein sequence ID" value="GHI46268.1"/>
    <property type="molecule type" value="Genomic_DNA"/>
</dbReference>
<sequence>MRRHPGTAPPHPRAGGTANLTARPAFEAIGDRRGGDGAQPPPAQPAPEAPLARDRPDEHPLTEDQTSPSGVHPGNGPRHKGNKHQPHHKRPQQNHLAHGPRIHKAPSKGRESSEDRAEAVMPARPR</sequence>
<name>A0AA37BWJ4_9ACTN</name>
<feature type="compositionally biased region" description="Basic residues" evidence="1">
    <location>
        <begin position="77"/>
        <end position="107"/>
    </location>
</feature>
<gene>
    <name evidence="2" type="ORF">ScoT_24420</name>
</gene>
<evidence type="ECO:0000313" key="3">
    <source>
        <dbReference type="Proteomes" id="UP001051844"/>
    </source>
</evidence>
<dbReference type="AlphaFoldDB" id="A0AA37BWJ4"/>
<accession>A0AA37BWJ4</accession>
<feature type="compositionally biased region" description="Basic and acidic residues" evidence="1">
    <location>
        <begin position="108"/>
        <end position="118"/>
    </location>
</feature>
<proteinExistence type="predicted"/>